<dbReference type="Pfam" id="PF08691">
    <property type="entry name" value="Nse5"/>
    <property type="match status" value="1"/>
</dbReference>
<accession>A0A7H9AXT7</accession>
<feature type="region of interest" description="Disordered" evidence="1">
    <location>
        <begin position="61"/>
        <end position="83"/>
    </location>
</feature>
<dbReference type="KEGG" id="zmk:HG535_0B02670"/>
<reference evidence="2 3" key="1">
    <citation type="submission" date="2020-07" db="EMBL/GenBank/DDBJ databases">
        <title>The yeast mating-type switching endonuclease HO is a domesticated member of an unorthodox homing genetic element family.</title>
        <authorList>
            <person name="Coughlan A.Y."/>
            <person name="Lombardi L."/>
            <person name="Braun-Galleani S."/>
            <person name="Martos A.R."/>
            <person name="Galeote V."/>
            <person name="Bigey F."/>
            <person name="Dequin S."/>
            <person name="Byrne K.P."/>
            <person name="Wolfe K.H."/>
        </authorList>
    </citation>
    <scope>NUCLEOTIDE SEQUENCE [LARGE SCALE GENOMIC DNA]</scope>
    <source>
        <strain evidence="2 3">NRRL Y-6702</strain>
    </source>
</reference>
<feature type="compositionally biased region" description="Polar residues" evidence="1">
    <location>
        <begin position="1"/>
        <end position="20"/>
    </location>
</feature>
<dbReference type="GeneID" id="59234889"/>
<dbReference type="Proteomes" id="UP000509704">
    <property type="component" value="Chromosome 2"/>
</dbReference>
<evidence type="ECO:0000313" key="2">
    <source>
        <dbReference type="EMBL" id="QLG71228.1"/>
    </source>
</evidence>
<keyword evidence="3" id="KW-1185">Reference proteome</keyword>
<sequence length="386" mass="44280">MSKLSSQESLPDSPLQTARNVSDLETLSSTSVELSSDDEIDEDSGIKDKILTRTLTKRSLASTESEEKIAKRNHSSNSDGSISLRKFDLGQHYDPDITTSIEKINSLKEQMVNNQAQEAGQTSPLALRKKKIRQLLKKPNVSSSYIDMIAKETISQKYVDWHFITEDSTFVQSDSSLRNLIRSFGVSDLKIQALYNDRITISKARQYDTLCELTPVKIMMDTLLKYKDDSLYFLKSLICFIMDRKVYESVECDVVWCTRVFNMFPESKFLTCYLQLVNNDDYFMHYRLMRLIPSLRCSLLKCILCKSPDIPFLSELTSVFDDLLDAKSYETLLYYILVVVGPDGIPFGDNKCIRYFEKCISDILDLENGEVELTLLKGILNMFRKI</sequence>
<proteinExistence type="predicted"/>
<organism evidence="2 3">
    <name type="scientific">Zygotorulaspora mrakii</name>
    <name type="common">Zygosaccharomyces mrakii</name>
    <dbReference type="NCBI Taxonomy" id="42260"/>
    <lineage>
        <taxon>Eukaryota</taxon>
        <taxon>Fungi</taxon>
        <taxon>Dikarya</taxon>
        <taxon>Ascomycota</taxon>
        <taxon>Saccharomycotina</taxon>
        <taxon>Saccharomycetes</taxon>
        <taxon>Saccharomycetales</taxon>
        <taxon>Saccharomycetaceae</taxon>
        <taxon>Zygotorulaspora</taxon>
    </lineage>
</organism>
<name>A0A7H9AXT7_ZYGMR</name>
<dbReference type="AlphaFoldDB" id="A0A7H9AXT7"/>
<feature type="compositionally biased region" description="Low complexity" evidence="1">
    <location>
        <begin position="21"/>
        <end position="34"/>
    </location>
</feature>
<dbReference type="OrthoDB" id="4066051at2759"/>
<dbReference type="RefSeq" id="XP_037142956.1">
    <property type="nucleotide sequence ID" value="XM_037287061.1"/>
</dbReference>
<evidence type="ECO:0000313" key="3">
    <source>
        <dbReference type="Proteomes" id="UP000509704"/>
    </source>
</evidence>
<protein>
    <submittedName>
        <fullName evidence="2">Uncharacterized protein</fullName>
    </submittedName>
</protein>
<evidence type="ECO:0000256" key="1">
    <source>
        <dbReference type="SAM" id="MobiDB-lite"/>
    </source>
</evidence>
<dbReference type="EMBL" id="CP058605">
    <property type="protein sequence ID" value="QLG71228.1"/>
    <property type="molecule type" value="Genomic_DNA"/>
</dbReference>
<dbReference type="InterPro" id="IPR014803">
    <property type="entry name" value="DNA_repair_Nse5/Nse6"/>
</dbReference>
<feature type="region of interest" description="Disordered" evidence="1">
    <location>
        <begin position="1"/>
        <end position="42"/>
    </location>
</feature>
<gene>
    <name evidence="2" type="ORF">HG535_0B02670</name>
</gene>